<keyword evidence="5" id="KW-0449">Lipoprotein</keyword>
<evidence type="ECO:0000256" key="7">
    <source>
        <dbReference type="SAM" id="SignalP"/>
    </source>
</evidence>
<dbReference type="RefSeq" id="WP_246384353.1">
    <property type="nucleotide sequence ID" value="NZ_BAAACU010000055.1"/>
</dbReference>
<keyword evidence="9" id="KW-1185">Reference proteome</keyword>
<dbReference type="PANTHER" id="PTHR43649">
    <property type="entry name" value="ARABINOSE-BINDING PROTEIN-RELATED"/>
    <property type="match status" value="1"/>
</dbReference>
<feature type="region of interest" description="Disordered" evidence="6">
    <location>
        <begin position="28"/>
        <end position="48"/>
    </location>
</feature>
<gene>
    <name evidence="8" type="ORF">GGQ92_002021</name>
</gene>
<evidence type="ECO:0000256" key="1">
    <source>
        <dbReference type="ARBA" id="ARBA00022475"/>
    </source>
</evidence>
<evidence type="ECO:0000256" key="5">
    <source>
        <dbReference type="ARBA" id="ARBA00023288"/>
    </source>
</evidence>
<comment type="caution">
    <text evidence="8">The sequence shown here is derived from an EMBL/GenBank/DDBJ whole genome shotgun (WGS) entry which is preliminary data.</text>
</comment>
<keyword evidence="3" id="KW-0472">Membrane</keyword>
<dbReference type="AlphaFoldDB" id="A0A841RMX9"/>
<evidence type="ECO:0000313" key="9">
    <source>
        <dbReference type="Proteomes" id="UP000572212"/>
    </source>
</evidence>
<dbReference type="Pfam" id="PF01547">
    <property type="entry name" value="SBP_bac_1"/>
    <property type="match status" value="1"/>
</dbReference>
<dbReference type="InterPro" id="IPR006059">
    <property type="entry name" value="SBP"/>
</dbReference>
<dbReference type="CDD" id="cd13580">
    <property type="entry name" value="PBP2_AlgQ_like_1"/>
    <property type="match status" value="1"/>
</dbReference>
<accession>A0A841RMX9</accession>
<keyword evidence="1" id="KW-1003">Cell membrane</keyword>
<dbReference type="Proteomes" id="UP000572212">
    <property type="component" value="Unassembled WGS sequence"/>
</dbReference>
<feature type="chain" id="PRO_5038468688" evidence="7">
    <location>
        <begin position="27"/>
        <end position="512"/>
    </location>
</feature>
<dbReference type="Gene3D" id="3.40.190.10">
    <property type="entry name" value="Periplasmic binding protein-like II"/>
    <property type="match status" value="2"/>
</dbReference>
<dbReference type="SUPFAM" id="SSF53850">
    <property type="entry name" value="Periplasmic binding protein-like II"/>
    <property type="match status" value="1"/>
</dbReference>
<keyword evidence="4" id="KW-0564">Palmitate</keyword>
<feature type="compositionally biased region" description="Low complexity" evidence="6">
    <location>
        <begin position="32"/>
        <end position="41"/>
    </location>
</feature>
<proteinExistence type="predicted"/>
<protein>
    <submittedName>
        <fullName evidence="8">Putative aldouronate transport system substrate-binding protein</fullName>
    </submittedName>
</protein>
<dbReference type="PANTHER" id="PTHR43649:SF33">
    <property type="entry name" value="POLYGALACTURONAN_RHAMNOGALACTURONAN-BINDING PROTEIN YTCQ"/>
    <property type="match status" value="1"/>
</dbReference>
<evidence type="ECO:0000256" key="6">
    <source>
        <dbReference type="SAM" id="MobiDB-lite"/>
    </source>
</evidence>
<keyword evidence="2 7" id="KW-0732">Signal</keyword>
<evidence type="ECO:0000256" key="3">
    <source>
        <dbReference type="ARBA" id="ARBA00023136"/>
    </source>
</evidence>
<reference evidence="8 9" key="1">
    <citation type="submission" date="2020-08" db="EMBL/GenBank/DDBJ databases">
        <title>Genomic Encyclopedia of Type Strains, Phase IV (KMG-IV): sequencing the most valuable type-strain genomes for metagenomic binning, comparative biology and taxonomic classification.</title>
        <authorList>
            <person name="Goeker M."/>
        </authorList>
    </citation>
    <scope>NUCLEOTIDE SEQUENCE [LARGE SCALE GENOMIC DNA]</scope>
    <source>
        <strain evidence="8 9">DSM 11805</strain>
    </source>
</reference>
<evidence type="ECO:0000256" key="2">
    <source>
        <dbReference type="ARBA" id="ARBA00022729"/>
    </source>
</evidence>
<evidence type="ECO:0000313" key="8">
    <source>
        <dbReference type="EMBL" id="MBB6513217.1"/>
    </source>
</evidence>
<name>A0A841RMX9_9BACI</name>
<dbReference type="InterPro" id="IPR050490">
    <property type="entry name" value="Bact_solute-bd_prot1"/>
</dbReference>
<feature type="signal peptide" evidence="7">
    <location>
        <begin position="1"/>
        <end position="26"/>
    </location>
</feature>
<dbReference type="EMBL" id="JACHON010000009">
    <property type="protein sequence ID" value="MBB6513217.1"/>
    <property type="molecule type" value="Genomic_DNA"/>
</dbReference>
<evidence type="ECO:0000256" key="4">
    <source>
        <dbReference type="ARBA" id="ARBA00023139"/>
    </source>
</evidence>
<dbReference type="PROSITE" id="PS51257">
    <property type="entry name" value="PROKAR_LIPOPROTEIN"/>
    <property type="match status" value="1"/>
</dbReference>
<sequence length="512" mass="57387">MMKASKLRLLLLAIFAFGLLFITACSSDSEESSTNSNSNSDSSDEENEDRMAIDVFVPTFTTEPPTDSSPVWQALEDYTNTDLTIEWAPNSNLEDKFNITLSSGDLPHVMYVPGKSPSFISAVEDGAFWELGPYLDDYPNLSQANEIILNNSSINGKIFGIYRSRDLGRNGVIIRKDWLENLGLEEPKTIDDFYNMLKAFTEEDPDGNGQDDTYGLVVSKYEGPWDVMQTWFGVPNKWGIDDDGNLYPWFLDDNYKDALDFFKKLYDEGLVNEDFAVMDPAQWSDPVVAGEAGVQVNVLDEGHRIQEKIIDAEPENEDPITVIKAVEGPFGMKNLPTSGYSGMLSISTTAVKDEEELKKVLSFLDKMNDEEAQILAENGIEGRHFEIEDGEYVSLVKDDAGLLAEMDGLNQLLMYIPEPLSLTPDTSELRQLEEDLKLENEDIVVANPAEPYISDVYAKKGQQMDNIILDARIQYIVGQIDESGLEEAVELWRSSGGDDYIEEINQLHKEAQ</sequence>
<organism evidence="8 9">
    <name type="scientific">Gracilibacillus halotolerans</name>
    <dbReference type="NCBI Taxonomy" id="74386"/>
    <lineage>
        <taxon>Bacteria</taxon>
        <taxon>Bacillati</taxon>
        <taxon>Bacillota</taxon>
        <taxon>Bacilli</taxon>
        <taxon>Bacillales</taxon>
        <taxon>Bacillaceae</taxon>
        <taxon>Gracilibacillus</taxon>
    </lineage>
</organism>